<evidence type="ECO:0000313" key="8">
    <source>
        <dbReference type="EMBL" id="TFD26495.1"/>
    </source>
</evidence>
<dbReference type="Proteomes" id="UP000298424">
    <property type="component" value="Unassembled WGS sequence"/>
</dbReference>
<dbReference type="EMBL" id="SOGT01000008">
    <property type="protein sequence ID" value="TFD26495.1"/>
    <property type="molecule type" value="Genomic_DNA"/>
</dbReference>
<dbReference type="SUPFAM" id="SSF55424">
    <property type="entry name" value="FAD/NAD-linked reductases, dimerisation (C-terminal) domain"/>
    <property type="match status" value="1"/>
</dbReference>
<dbReference type="CDD" id="cd01524">
    <property type="entry name" value="RHOD_Pyr_redox"/>
    <property type="match status" value="1"/>
</dbReference>
<evidence type="ECO:0000256" key="4">
    <source>
        <dbReference type="ARBA" id="ARBA00022827"/>
    </source>
</evidence>
<reference evidence="8 9" key="1">
    <citation type="submission" date="2019-03" db="EMBL/GenBank/DDBJ databases">
        <title>Genomics of glacier-inhabiting Cryobacterium strains.</title>
        <authorList>
            <person name="Liu Q."/>
            <person name="Xin Y.-H."/>
        </authorList>
    </citation>
    <scope>NUCLEOTIDE SEQUENCE [LARGE SCALE GENOMIC DNA]</scope>
    <source>
        <strain evidence="8 9">TMT1-1</strain>
    </source>
</reference>
<dbReference type="SUPFAM" id="SSF51905">
    <property type="entry name" value="FAD/NAD(P)-binding domain"/>
    <property type="match status" value="1"/>
</dbReference>
<dbReference type="Pfam" id="PF00581">
    <property type="entry name" value="Rhodanese"/>
    <property type="match status" value="1"/>
</dbReference>
<sequence>MKIIIVGGVAGGMSAATRLRRLDESAEIIVFERGHYVSFANCGLPYFVGGVIRNRDELLLQTPESLEARFALDVRIDTEVVQIDRAAQTVSVRNLVTGEHSVERYDRLVLAAGASARSAAIDDTAIPTHTLRTVDDVDHITAVLAETSGACAVVVGGGFIGLEAVENLVHRGVHVTLVQRGPQIFTPLDPEMAAPVLDRLRERGVDVRLGTTVVGSAAPGTVALSDGTTVPADLVIDASGVRPDVTLAEQAGLRIGRSGGVWVDGTQATSDPHIFAVGDGVEKADAVNGSGTLVTMAGLANRHGRSVADSIAGTAEQAAPAVGAGILGIFGLTVALVGWSEKRLVEAGRAHRIVHTHPANHAGYYPGAEGMSIKLLIDAESDAILGAQIVGGVGVDKRIDVIAVAMAAGLSASALTRLELAYAPQYASAKDPINQLGYVADNLARGTSVNLQWHELAAARAAGAVLVDVRSAGEFATGSIPGAINLSLEDLRERLVELPRVPLIVHCQVGQRGHTAARILTQHGFDVQNLDGGYRTWLAGTSNLVVSPTVERVPV</sequence>
<dbReference type="AlphaFoldDB" id="A0A4V3IP85"/>
<dbReference type="Pfam" id="PF02852">
    <property type="entry name" value="Pyr_redox_dim"/>
    <property type="match status" value="1"/>
</dbReference>
<dbReference type="SUPFAM" id="SSF52821">
    <property type="entry name" value="Rhodanese/Cell cycle control phosphatase"/>
    <property type="match status" value="1"/>
</dbReference>
<comment type="similarity">
    <text evidence="2">Belongs to the class-III pyridine nucleotide-disulfide oxidoreductase family.</text>
</comment>
<dbReference type="SMART" id="SM00450">
    <property type="entry name" value="RHOD"/>
    <property type="match status" value="1"/>
</dbReference>
<dbReference type="Gene3D" id="3.40.250.10">
    <property type="entry name" value="Rhodanese-like domain"/>
    <property type="match status" value="1"/>
</dbReference>
<name>A0A4V3IP85_9MICO</name>
<dbReference type="InterPro" id="IPR036188">
    <property type="entry name" value="FAD/NAD-bd_sf"/>
</dbReference>
<evidence type="ECO:0000256" key="1">
    <source>
        <dbReference type="ARBA" id="ARBA00001974"/>
    </source>
</evidence>
<accession>A0A4V3IP85</accession>
<keyword evidence="3" id="KW-0285">Flavoprotein</keyword>
<protein>
    <submittedName>
        <fullName evidence="8">CoA-disulfide reductase</fullName>
    </submittedName>
</protein>
<comment type="cofactor">
    <cofactor evidence="1">
        <name>FAD</name>
        <dbReference type="ChEBI" id="CHEBI:57692"/>
    </cofactor>
</comment>
<dbReference type="PANTHER" id="PTHR43429">
    <property type="entry name" value="PYRIDINE NUCLEOTIDE-DISULFIDE OXIDOREDUCTASE DOMAIN-CONTAINING"/>
    <property type="match status" value="1"/>
</dbReference>
<gene>
    <name evidence="8" type="ORF">E3T27_06815</name>
</gene>
<dbReference type="InterPro" id="IPR001763">
    <property type="entry name" value="Rhodanese-like_dom"/>
</dbReference>
<dbReference type="InterPro" id="IPR023753">
    <property type="entry name" value="FAD/NAD-binding_dom"/>
</dbReference>
<evidence type="ECO:0000256" key="6">
    <source>
        <dbReference type="ARBA" id="ARBA00023284"/>
    </source>
</evidence>
<evidence type="ECO:0000256" key="3">
    <source>
        <dbReference type="ARBA" id="ARBA00022630"/>
    </source>
</evidence>
<feature type="domain" description="Rhodanese" evidence="7">
    <location>
        <begin position="460"/>
        <end position="546"/>
    </location>
</feature>
<dbReference type="PROSITE" id="PS50206">
    <property type="entry name" value="RHODANESE_3"/>
    <property type="match status" value="1"/>
</dbReference>
<organism evidence="8 9">
    <name type="scientific">Cryobacterium lyxosi</name>
    <dbReference type="NCBI Taxonomy" id="1259228"/>
    <lineage>
        <taxon>Bacteria</taxon>
        <taxon>Bacillati</taxon>
        <taxon>Actinomycetota</taxon>
        <taxon>Actinomycetes</taxon>
        <taxon>Micrococcales</taxon>
        <taxon>Microbacteriaceae</taxon>
        <taxon>Cryobacterium</taxon>
    </lineage>
</organism>
<dbReference type="Pfam" id="PF07992">
    <property type="entry name" value="Pyr_redox_2"/>
    <property type="match status" value="1"/>
</dbReference>
<dbReference type="InterPro" id="IPR050260">
    <property type="entry name" value="FAD-bd_OxRdtase"/>
</dbReference>
<dbReference type="InterPro" id="IPR004099">
    <property type="entry name" value="Pyr_nucl-diS_OxRdtase_dimer"/>
</dbReference>
<dbReference type="InterPro" id="IPR036873">
    <property type="entry name" value="Rhodanese-like_dom_sf"/>
</dbReference>
<dbReference type="PRINTS" id="PR00368">
    <property type="entry name" value="FADPNR"/>
</dbReference>
<dbReference type="GO" id="GO:0016491">
    <property type="term" value="F:oxidoreductase activity"/>
    <property type="evidence" value="ECO:0007669"/>
    <property type="project" value="UniProtKB-KW"/>
</dbReference>
<keyword evidence="4" id="KW-0274">FAD</keyword>
<dbReference type="Gene3D" id="3.50.50.60">
    <property type="entry name" value="FAD/NAD(P)-binding domain"/>
    <property type="match status" value="2"/>
</dbReference>
<evidence type="ECO:0000256" key="2">
    <source>
        <dbReference type="ARBA" id="ARBA00009130"/>
    </source>
</evidence>
<keyword evidence="6" id="KW-0676">Redox-active center</keyword>
<dbReference type="OrthoDB" id="9802028at2"/>
<dbReference type="RefSeq" id="WP_134572027.1">
    <property type="nucleotide sequence ID" value="NZ_SOGT01000008.1"/>
</dbReference>
<keyword evidence="5" id="KW-0560">Oxidoreductase</keyword>
<dbReference type="InterPro" id="IPR016156">
    <property type="entry name" value="FAD/NAD-linked_Rdtase_dimer_sf"/>
</dbReference>
<proteinExistence type="inferred from homology"/>
<comment type="caution">
    <text evidence="8">The sequence shown here is derived from an EMBL/GenBank/DDBJ whole genome shotgun (WGS) entry which is preliminary data.</text>
</comment>
<evidence type="ECO:0000259" key="7">
    <source>
        <dbReference type="PROSITE" id="PS50206"/>
    </source>
</evidence>
<keyword evidence="9" id="KW-1185">Reference proteome</keyword>
<evidence type="ECO:0000313" key="9">
    <source>
        <dbReference type="Proteomes" id="UP000298424"/>
    </source>
</evidence>
<evidence type="ECO:0000256" key="5">
    <source>
        <dbReference type="ARBA" id="ARBA00023002"/>
    </source>
</evidence>
<dbReference type="PANTHER" id="PTHR43429:SF1">
    <property type="entry name" value="NAD(P)H SULFUR OXIDOREDUCTASE (COA-DEPENDENT)"/>
    <property type="match status" value="1"/>
</dbReference>
<dbReference type="PRINTS" id="PR00411">
    <property type="entry name" value="PNDRDTASEI"/>
</dbReference>